<feature type="compositionally biased region" description="Polar residues" evidence="1">
    <location>
        <begin position="69"/>
        <end position="81"/>
    </location>
</feature>
<proteinExistence type="predicted"/>
<dbReference type="EMBL" id="MU154548">
    <property type="protein sequence ID" value="KAF9496847.1"/>
    <property type="molecule type" value="Genomic_DNA"/>
</dbReference>
<organism evidence="2 3">
    <name type="scientific">Pleurotus eryngii</name>
    <name type="common">Boletus of the steppes</name>
    <dbReference type="NCBI Taxonomy" id="5323"/>
    <lineage>
        <taxon>Eukaryota</taxon>
        <taxon>Fungi</taxon>
        <taxon>Dikarya</taxon>
        <taxon>Basidiomycota</taxon>
        <taxon>Agaricomycotina</taxon>
        <taxon>Agaricomycetes</taxon>
        <taxon>Agaricomycetidae</taxon>
        <taxon>Agaricales</taxon>
        <taxon>Pleurotineae</taxon>
        <taxon>Pleurotaceae</taxon>
        <taxon>Pleurotus</taxon>
    </lineage>
</organism>
<sequence>MVSPHKYHHLVLSLIIPPSVCYPSESLPLFFLISTKRQISEEGSRSHHSHFFPPSLPSPAFQIQTLSSSFSEHQEPCTQGESHYHLTPVPDYTSPISHCPLPWHPHPGPEQFHHPPPPHSK</sequence>
<accession>A0A9P6A0K0</accession>
<comment type="caution">
    <text evidence="2">The sequence shown here is derived from an EMBL/GenBank/DDBJ whole genome shotgun (WGS) entry which is preliminary data.</text>
</comment>
<keyword evidence="3" id="KW-1185">Reference proteome</keyword>
<evidence type="ECO:0000313" key="2">
    <source>
        <dbReference type="EMBL" id="KAF9496847.1"/>
    </source>
</evidence>
<gene>
    <name evidence="2" type="ORF">BDN71DRAFT_666025</name>
</gene>
<protein>
    <submittedName>
        <fullName evidence="2">Uncharacterized protein</fullName>
    </submittedName>
</protein>
<feature type="compositionally biased region" description="Pro residues" evidence="1">
    <location>
        <begin position="102"/>
        <end position="121"/>
    </location>
</feature>
<name>A0A9P6A0K0_PLEER</name>
<feature type="region of interest" description="Disordered" evidence="1">
    <location>
        <begin position="69"/>
        <end position="121"/>
    </location>
</feature>
<reference evidence="2" key="1">
    <citation type="submission" date="2020-11" db="EMBL/GenBank/DDBJ databases">
        <authorList>
            <consortium name="DOE Joint Genome Institute"/>
            <person name="Ahrendt S."/>
            <person name="Riley R."/>
            <person name="Andreopoulos W."/>
            <person name="Labutti K."/>
            <person name="Pangilinan J."/>
            <person name="Ruiz-Duenas F.J."/>
            <person name="Barrasa J.M."/>
            <person name="Sanchez-Garcia M."/>
            <person name="Camarero S."/>
            <person name="Miyauchi S."/>
            <person name="Serrano A."/>
            <person name="Linde D."/>
            <person name="Babiker R."/>
            <person name="Drula E."/>
            <person name="Ayuso-Fernandez I."/>
            <person name="Pacheco R."/>
            <person name="Padilla G."/>
            <person name="Ferreira P."/>
            <person name="Barriuso J."/>
            <person name="Kellner H."/>
            <person name="Castanera R."/>
            <person name="Alfaro M."/>
            <person name="Ramirez L."/>
            <person name="Pisabarro A.G."/>
            <person name="Kuo A."/>
            <person name="Tritt A."/>
            <person name="Lipzen A."/>
            <person name="He G."/>
            <person name="Yan M."/>
            <person name="Ng V."/>
            <person name="Cullen D."/>
            <person name="Martin F."/>
            <person name="Rosso M.-N."/>
            <person name="Henrissat B."/>
            <person name="Hibbett D."/>
            <person name="Martinez A.T."/>
            <person name="Grigoriev I.V."/>
        </authorList>
    </citation>
    <scope>NUCLEOTIDE SEQUENCE</scope>
    <source>
        <strain evidence="2">ATCC 90797</strain>
    </source>
</reference>
<evidence type="ECO:0000256" key="1">
    <source>
        <dbReference type="SAM" id="MobiDB-lite"/>
    </source>
</evidence>
<evidence type="ECO:0000313" key="3">
    <source>
        <dbReference type="Proteomes" id="UP000807025"/>
    </source>
</evidence>
<dbReference type="AlphaFoldDB" id="A0A9P6A0K0"/>
<dbReference type="Proteomes" id="UP000807025">
    <property type="component" value="Unassembled WGS sequence"/>
</dbReference>